<dbReference type="Pfam" id="PF17389">
    <property type="entry name" value="Bac_rhamnosid6H"/>
    <property type="match status" value="1"/>
</dbReference>
<organism evidence="3 4">
    <name type="scientific">Mollisia scopiformis</name>
    <name type="common">Conifer needle endophyte fungus</name>
    <name type="synonym">Phialocephala scopiformis</name>
    <dbReference type="NCBI Taxonomy" id="149040"/>
    <lineage>
        <taxon>Eukaryota</taxon>
        <taxon>Fungi</taxon>
        <taxon>Dikarya</taxon>
        <taxon>Ascomycota</taxon>
        <taxon>Pezizomycotina</taxon>
        <taxon>Leotiomycetes</taxon>
        <taxon>Helotiales</taxon>
        <taxon>Mollisiaceae</taxon>
        <taxon>Mollisia</taxon>
    </lineage>
</organism>
<sequence>MYILFSFLSLLLAAHLTTAIPYSKYILAPSNRTLHPASIHRINGTITNASSLLSNSSTTGHATFHPNSSITFDYLQNIAGVVSVTVLSSTSPDAFIGLTYTESSLWINKQASDATAPAGLDEVLWLPVGKGPGTYTVERWHERGAFRYLTLVNNGSASVVVESVVTNFTAAPLQDLRDYKGYFHCDDELLNRIWYAGAYTNQLCNIDPYHGDAQVHFGDITFNETINLPQTNTWYNNITITQGGSCTVDGAKRDRLVWAGDMAVSMPSIFVSTNDLGAVKNSLDSLLALQNASTGMFPYAGYPFNEFGIVSFTYHLYTLIAVSNYYHFSGDLEYLQNNWGRFTRGLAWSLSYIDDTGLMNVTAPADWLRVGMGGHNIEANAILYSTLTRGITLATLLNDTTSISTWTPLATKLKTAANALLWSPTTTLYHDNETTTLSPQDGNTWAILSNLTLSSQQNSQISTALSTRWGPYGAPAPEAGSPVTISPFISSFELEAHFLSSNPLAALELMRRSWGFMLTDPRMTNSTFIEGFSADGTLKYAPYSNDASVSHAHGWGTGPTSFLSFYVAGIRILGAGGGEWRVEPLVGDLGVVEAGFWTGKGWFESRVQARNGMVVGMEVCAPAGTRGSVRLLGVVGLLRSEKGEEVTLVDGLAEGLGGGNWTLVLA</sequence>
<dbReference type="SUPFAM" id="SSF48208">
    <property type="entry name" value="Six-hairpin glycosidases"/>
    <property type="match status" value="1"/>
</dbReference>
<dbReference type="KEGG" id="psco:LY89DRAFT_578519"/>
<evidence type="ECO:0000259" key="2">
    <source>
        <dbReference type="Pfam" id="PF17389"/>
    </source>
</evidence>
<dbReference type="InParanoid" id="A0A194XKP8"/>
<dbReference type="PANTHER" id="PTHR34987">
    <property type="entry name" value="C, PUTATIVE (AFU_ORTHOLOGUE AFUA_3G02880)-RELATED"/>
    <property type="match status" value="1"/>
</dbReference>
<accession>A0A194XKP8</accession>
<dbReference type="GO" id="GO:0003824">
    <property type="term" value="F:catalytic activity"/>
    <property type="evidence" value="ECO:0007669"/>
    <property type="project" value="UniProtKB-ARBA"/>
</dbReference>
<proteinExistence type="predicted"/>
<dbReference type="GeneID" id="28818673"/>
<feature type="domain" description="Alpha-L-rhamnosidase six-hairpin glycosidase" evidence="2">
    <location>
        <begin position="232"/>
        <end position="483"/>
    </location>
</feature>
<dbReference type="Gene3D" id="2.60.420.10">
    <property type="entry name" value="Maltose phosphorylase, domain 3"/>
    <property type="match status" value="1"/>
</dbReference>
<dbReference type="Proteomes" id="UP000070700">
    <property type="component" value="Unassembled WGS sequence"/>
</dbReference>
<dbReference type="InterPro" id="IPR008928">
    <property type="entry name" value="6-hairpin_glycosidase_sf"/>
</dbReference>
<evidence type="ECO:0000256" key="1">
    <source>
        <dbReference type="SAM" id="SignalP"/>
    </source>
</evidence>
<dbReference type="Gene3D" id="1.50.10.10">
    <property type="match status" value="1"/>
</dbReference>
<dbReference type="AlphaFoldDB" id="A0A194XKP8"/>
<evidence type="ECO:0000313" key="4">
    <source>
        <dbReference type="Proteomes" id="UP000070700"/>
    </source>
</evidence>
<dbReference type="PANTHER" id="PTHR34987:SF6">
    <property type="entry name" value="ALPHA-L-RHAMNOSIDASE SIX-HAIRPIN GLYCOSIDASE DOMAIN-CONTAINING PROTEIN"/>
    <property type="match status" value="1"/>
</dbReference>
<dbReference type="InterPro" id="IPR035396">
    <property type="entry name" value="Bac_rhamnosid6H"/>
</dbReference>
<gene>
    <name evidence="3" type="ORF">LY89DRAFT_578519</name>
</gene>
<reference evidence="3 4" key="1">
    <citation type="submission" date="2015-10" db="EMBL/GenBank/DDBJ databases">
        <title>Full genome of DAOMC 229536 Phialocephala scopiformis, a fungal endophyte of spruce producing the potent anti-insectan compound rugulosin.</title>
        <authorList>
            <consortium name="DOE Joint Genome Institute"/>
            <person name="Walker A.K."/>
            <person name="Frasz S.L."/>
            <person name="Seifert K.A."/>
            <person name="Miller J.D."/>
            <person name="Mondo S.J."/>
            <person name="Labutti K."/>
            <person name="Lipzen A."/>
            <person name="Dockter R."/>
            <person name="Kennedy M."/>
            <person name="Grigoriev I.V."/>
            <person name="Spatafora J.W."/>
        </authorList>
    </citation>
    <scope>NUCLEOTIDE SEQUENCE [LARGE SCALE GENOMIC DNA]</scope>
    <source>
        <strain evidence="3 4">CBS 120377</strain>
    </source>
</reference>
<keyword evidence="1" id="KW-0732">Signal</keyword>
<feature type="signal peptide" evidence="1">
    <location>
        <begin position="1"/>
        <end position="19"/>
    </location>
</feature>
<dbReference type="InterPro" id="IPR012341">
    <property type="entry name" value="6hp_glycosidase-like_sf"/>
</dbReference>
<dbReference type="OrthoDB" id="10036721at2759"/>
<dbReference type="EMBL" id="KQ947409">
    <property type="protein sequence ID" value="KUJ20790.1"/>
    <property type="molecule type" value="Genomic_DNA"/>
</dbReference>
<feature type="chain" id="PRO_5008268351" evidence="1">
    <location>
        <begin position="20"/>
        <end position="666"/>
    </location>
</feature>
<dbReference type="RefSeq" id="XP_018075145.1">
    <property type="nucleotide sequence ID" value="XM_018208947.1"/>
</dbReference>
<protein>
    <submittedName>
        <fullName evidence="3">Bacterial alpha-L-rhamnosidase domain protein</fullName>
    </submittedName>
</protein>
<keyword evidence="4" id="KW-1185">Reference proteome</keyword>
<dbReference type="GO" id="GO:0005975">
    <property type="term" value="P:carbohydrate metabolic process"/>
    <property type="evidence" value="ECO:0007669"/>
    <property type="project" value="InterPro"/>
</dbReference>
<evidence type="ECO:0000313" key="3">
    <source>
        <dbReference type="EMBL" id="KUJ20790.1"/>
    </source>
</evidence>
<name>A0A194XKP8_MOLSC</name>